<sequence>MQYSASNGISLTVIVAFTFLYCDEVFCCAPSRKFTETYFNGRYLPIGSIQYCPRNMVLLDGPNNQGFCDCVDDEKHPAFYSDKTGECYFHNTRGPCSDGEWFVLKKGNPVCEPVPEGCPANGRYFYGTPDETMAKRCLKLWKEGSPCLPDEYLQLREGPELTIFCGYQDPMLQSVSLSAGTRRACRPGTLRKRSGHCSEGRFYG</sequence>
<reference evidence="3 4" key="1">
    <citation type="journal article" date="2011" name="Science">
        <title>The ecoresponsive genome of Daphnia pulex.</title>
        <authorList>
            <person name="Colbourne J.K."/>
            <person name="Pfrender M.E."/>
            <person name="Gilbert D."/>
            <person name="Thomas W.K."/>
            <person name="Tucker A."/>
            <person name="Oakley T.H."/>
            <person name="Tokishita S."/>
            <person name="Aerts A."/>
            <person name="Arnold G.J."/>
            <person name="Basu M.K."/>
            <person name="Bauer D.J."/>
            <person name="Caceres C.E."/>
            <person name="Carmel L."/>
            <person name="Casola C."/>
            <person name="Choi J.H."/>
            <person name="Detter J.C."/>
            <person name="Dong Q."/>
            <person name="Dusheyko S."/>
            <person name="Eads B.D."/>
            <person name="Frohlich T."/>
            <person name="Geiler-Samerotte K.A."/>
            <person name="Gerlach D."/>
            <person name="Hatcher P."/>
            <person name="Jogdeo S."/>
            <person name="Krijgsveld J."/>
            <person name="Kriventseva E.V."/>
            <person name="Kultz D."/>
            <person name="Laforsch C."/>
            <person name="Lindquist E."/>
            <person name="Lopez J."/>
            <person name="Manak J.R."/>
            <person name="Muller J."/>
            <person name="Pangilinan J."/>
            <person name="Patwardhan R.P."/>
            <person name="Pitluck S."/>
            <person name="Pritham E.J."/>
            <person name="Rechtsteiner A."/>
            <person name="Rho M."/>
            <person name="Rogozin I.B."/>
            <person name="Sakarya O."/>
            <person name="Salamov A."/>
            <person name="Schaack S."/>
            <person name="Shapiro H."/>
            <person name="Shiga Y."/>
            <person name="Skalitzky C."/>
            <person name="Smith Z."/>
            <person name="Souvorov A."/>
            <person name="Sung W."/>
            <person name="Tang Z."/>
            <person name="Tsuchiya D."/>
            <person name="Tu H."/>
            <person name="Vos H."/>
            <person name="Wang M."/>
            <person name="Wolf Y.I."/>
            <person name="Yamagata H."/>
            <person name="Yamada T."/>
            <person name="Ye Y."/>
            <person name="Shaw J.R."/>
            <person name="Andrews J."/>
            <person name="Crease T.J."/>
            <person name="Tang H."/>
            <person name="Lucas S.M."/>
            <person name="Robertson H.M."/>
            <person name="Bork P."/>
            <person name="Koonin E.V."/>
            <person name="Zdobnov E.M."/>
            <person name="Grigoriev I.V."/>
            <person name="Lynch M."/>
            <person name="Boore J.L."/>
        </authorList>
    </citation>
    <scope>NUCLEOTIDE SEQUENCE [LARGE SCALE GENOMIC DNA]</scope>
</reference>
<dbReference type="InterPro" id="IPR031993">
    <property type="entry name" value="DUF4789"/>
</dbReference>
<keyword evidence="1" id="KW-0732">Signal</keyword>
<dbReference type="PANTHER" id="PTHR21177:SF4">
    <property type="entry name" value="IP06524P"/>
    <property type="match status" value="1"/>
</dbReference>
<evidence type="ECO:0000313" key="3">
    <source>
        <dbReference type="EMBL" id="EFX76457.1"/>
    </source>
</evidence>
<dbReference type="InParanoid" id="E9GVR7"/>
<organism evidence="3 4">
    <name type="scientific">Daphnia pulex</name>
    <name type="common">Water flea</name>
    <dbReference type="NCBI Taxonomy" id="6669"/>
    <lineage>
        <taxon>Eukaryota</taxon>
        <taxon>Metazoa</taxon>
        <taxon>Ecdysozoa</taxon>
        <taxon>Arthropoda</taxon>
        <taxon>Crustacea</taxon>
        <taxon>Branchiopoda</taxon>
        <taxon>Diplostraca</taxon>
        <taxon>Cladocera</taxon>
        <taxon>Anomopoda</taxon>
        <taxon>Daphniidae</taxon>
        <taxon>Daphnia</taxon>
    </lineage>
</organism>
<feature type="signal peptide" evidence="1">
    <location>
        <begin position="1"/>
        <end position="27"/>
    </location>
</feature>
<feature type="domain" description="DUF4789" evidence="2">
    <location>
        <begin position="52"/>
        <end position="147"/>
    </location>
</feature>
<proteinExistence type="predicted"/>
<evidence type="ECO:0000313" key="4">
    <source>
        <dbReference type="Proteomes" id="UP000000305"/>
    </source>
</evidence>
<name>E9GVR7_DAPPU</name>
<protein>
    <recommendedName>
        <fullName evidence="2">DUF4789 domain-containing protein</fullName>
    </recommendedName>
</protein>
<evidence type="ECO:0000259" key="2">
    <source>
        <dbReference type="Pfam" id="PF16033"/>
    </source>
</evidence>
<dbReference type="AlphaFoldDB" id="E9GVR7"/>
<dbReference type="EMBL" id="GL732568">
    <property type="protein sequence ID" value="EFX76457.1"/>
    <property type="molecule type" value="Genomic_DNA"/>
</dbReference>
<accession>E9GVR7</accession>
<dbReference type="Pfam" id="PF16033">
    <property type="entry name" value="DUF4789"/>
    <property type="match status" value="1"/>
</dbReference>
<dbReference type="KEGG" id="dpx:DAPPUDRAFT_107036"/>
<dbReference type="HOGENOM" id="CLU_112175_0_0_1"/>
<dbReference type="PANTHER" id="PTHR21177">
    <property type="entry name" value="IP06524P-RELATED"/>
    <property type="match status" value="1"/>
</dbReference>
<feature type="chain" id="PRO_5003237501" description="DUF4789 domain-containing protein" evidence="1">
    <location>
        <begin position="28"/>
        <end position="204"/>
    </location>
</feature>
<dbReference type="Proteomes" id="UP000000305">
    <property type="component" value="Unassembled WGS sequence"/>
</dbReference>
<evidence type="ECO:0000256" key="1">
    <source>
        <dbReference type="SAM" id="SignalP"/>
    </source>
</evidence>
<keyword evidence="4" id="KW-1185">Reference proteome</keyword>
<gene>
    <name evidence="3" type="ORF">DAPPUDRAFT_107036</name>
</gene>
<dbReference type="OrthoDB" id="6328618at2759"/>